<dbReference type="InterPro" id="IPR028892">
    <property type="entry name" value="ADE"/>
</dbReference>
<dbReference type="GO" id="GO:0008270">
    <property type="term" value="F:zinc ion binding"/>
    <property type="evidence" value="ECO:0007669"/>
    <property type="project" value="UniProtKB-UniRule"/>
</dbReference>
<evidence type="ECO:0000313" key="10">
    <source>
        <dbReference type="Proteomes" id="UP000007796"/>
    </source>
</evidence>
<evidence type="ECO:0000256" key="1">
    <source>
        <dbReference type="ARBA" id="ARBA00022490"/>
    </source>
</evidence>
<dbReference type="Pfam" id="PF00962">
    <property type="entry name" value="A_deaminase"/>
    <property type="match status" value="1"/>
</dbReference>
<dbReference type="InterPro" id="IPR001365">
    <property type="entry name" value="A_deaminase_dom"/>
</dbReference>
<dbReference type="Proteomes" id="UP000007796">
    <property type="component" value="Unassembled WGS sequence"/>
</dbReference>
<dbReference type="STRING" id="655863.F0X712"/>
<evidence type="ECO:0000256" key="2">
    <source>
        <dbReference type="ARBA" id="ARBA00022723"/>
    </source>
</evidence>
<comment type="cofactor">
    <cofactor evidence="7">
        <name>Zn(2+)</name>
        <dbReference type="ChEBI" id="CHEBI:29105"/>
    </cofactor>
    <text evidence="7">Binds 1 zinc ion per subunit.</text>
</comment>
<dbReference type="GO" id="GO:0005634">
    <property type="term" value="C:nucleus"/>
    <property type="evidence" value="ECO:0007669"/>
    <property type="project" value="UniProtKB-SubCell"/>
</dbReference>
<dbReference type="SUPFAM" id="SSF51556">
    <property type="entry name" value="Metallo-dependent hydrolases"/>
    <property type="match status" value="1"/>
</dbReference>
<dbReference type="GeneID" id="25980452"/>
<evidence type="ECO:0000256" key="7">
    <source>
        <dbReference type="HAMAP-Rule" id="MF_03145"/>
    </source>
</evidence>
<keyword evidence="2 7" id="KW-0479">Metal-binding</keyword>
<dbReference type="OrthoDB" id="272271at2759"/>
<feature type="binding site" evidence="7">
    <location>
        <position position="297"/>
    </location>
    <ligand>
        <name>substrate</name>
    </ligand>
</feature>
<keyword evidence="6 7" id="KW-0539">Nucleus</keyword>
<sequence length="364" mass="40163">MCRSPLHPLLQALPKCEHHMHVEGSLSPELLFTLAKRNNVTLPEDPAFASVEALYARYDQFSCLDDFLHYYYIGMSVLVTAADFETLALAYFERAHSTRVRHAEIFFDPQAHLERGVALSEVVAGLDAASRVAESRWGLTSLLIPCLLRHLPVEDSGRVAESLRPYWPSTAAPADSTPLAGLGLCSSERDRPPTLWSDIYADTRKAGLATRFTAHAGEEGPAEYVSLALDHLAVERIDHGNAAAQDPELMARLARDRVMLTVCPLSNVRLRVAPSVAHVPIRTFLDAGVAFSVNSDDPAYFGGYIQENYCAVQDAHILEPKHWEIIVRNAVTGSWCDDDRKAVLLAEIDSVFGHWHNGTLAVEA</sequence>
<comment type="function">
    <text evidence="7">Catalyzes the hydrolytic deamination of adenine to hypoxanthine. Plays an important role in the purine salvage pathway and in nitrogen catabolism.</text>
</comment>
<dbReference type="GO" id="GO:0005829">
    <property type="term" value="C:cytosol"/>
    <property type="evidence" value="ECO:0007669"/>
    <property type="project" value="TreeGrafter"/>
</dbReference>
<dbReference type="InterPro" id="IPR006650">
    <property type="entry name" value="A/AMP_deam_AS"/>
</dbReference>
<dbReference type="GO" id="GO:0006146">
    <property type="term" value="P:adenine catabolic process"/>
    <property type="evidence" value="ECO:0007669"/>
    <property type="project" value="UniProtKB-UniRule"/>
</dbReference>
<evidence type="ECO:0000313" key="9">
    <source>
        <dbReference type="EMBL" id="EFX06640.1"/>
    </source>
</evidence>
<dbReference type="eggNOG" id="KOG1097">
    <property type="taxonomic scope" value="Eukaryota"/>
</dbReference>
<dbReference type="Gene3D" id="3.20.20.140">
    <property type="entry name" value="Metal-dependent hydrolases"/>
    <property type="match status" value="1"/>
</dbReference>
<feature type="binding site" evidence="7">
    <location>
        <position position="19"/>
    </location>
    <ligand>
        <name>Zn(2+)</name>
        <dbReference type="ChEBI" id="CHEBI:29105"/>
        <note>catalytic</note>
    </ligand>
</feature>
<evidence type="ECO:0000256" key="4">
    <source>
        <dbReference type="ARBA" id="ARBA00022833"/>
    </source>
</evidence>
<evidence type="ECO:0000256" key="6">
    <source>
        <dbReference type="ARBA" id="ARBA00023242"/>
    </source>
</evidence>
<dbReference type="GO" id="GO:0043103">
    <property type="term" value="P:hypoxanthine salvage"/>
    <property type="evidence" value="ECO:0007669"/>
    <property type="project" value="UniProtKB-UniRule"/>
</dbReference>
<keyword evidence="5 7" id="KW-0546">Nucleotide metabolism</keyword>
<dbReference type="AlphaFoldDB" id="F0X712"/>
<comment type="catalytic activity">
    <reaction evidence="7">
        <text>adenine + H2O + H(+) = hypoxanthine + NH4(+)</text>
        <dbReference type="Rhea" id="RHEA:23688"/>
        <dbReference type="ChEBI" id="CHEBI:15377"/>
        <dbReference type="ChEBI" id="CHEBI:15378"/>
        <dbReference type="ChEBI" id="CHEBI:16708"/>
        <dbReference type="ChEBI" id="CHEBI:17368"/>
        <dbReference type="ChEBI" id="CHEBI:28938"/>
        <dbReference type="EC" id="3.5.4.2"/>
    </reaction>
</comment>
<comment type="similarity">
    <text evidence="7">Belongs to the metallo-dependent hydrolases superfamily. Adenosine and AMP deaminases family. Adenine deaminase type 2 subfamily.</text>
</comment>
<feature type="binding site" evidence="7">
    <location>
        <position position="296"/>
    </location>
    <ligand>
        <name>Zn(2+)</name>
        <dbReference type="ChEBI" id="CHEBI:29105"/>
        <note>catalytic</note>
    </ligand>
</feature>
<dbReference type="GO" id="GO:0000034">
    <property type="term" value="F:adenine deaminase activity"/>
    <property type="evidence" value="ECO:0007669"/>
    <property type="project" value="UniProtKB-UniRule"/>
</dbReference>
<dbReference type="HAMAP" id="MF_01962">
    <property type="entry name" value="Adenine_deaminase"/>
    <property type="match status" value="1"/>
</dbReference>
<dbReference type="PANTHER" id="PTHR43114">
    <property type="entry name" value="ADENINE DEAMINASE"/>
    <property type="match status" value="1"/>
</dbReference>
<dbReference type="InterPro" id="IPR032466">
    <property type="entry name" value="Metal_Hydrolase"/>
</dbReference>
<dbReference type="InterPro" id="IPR006330">
    <property type="entry name" value="Ado/ade_deaminase"/>
</dbReference>
<dbReference type="HOGENOM" id="CLU_039228_7_0_1"/>
<keyword evidence="4 7" id="KW-0862">Zinc</keyword>
<dbReference type="PANTHER" id="PTHR43114:SF6">
    <property type="entry name" value="ADENINE DEAMINASE"/>
    <property type="match status" value="1"/>
</dbReference>
<dbReference type="FunCoup" id="F0X712">
    <property type="interactions" value="540"/>
</dbReference>
<evidence type="ECO:0000256" key="5">
    <source>
        <dbReference type="ARBA" id="ARBA00023080"/>
    </source>
</evidence>
<gene>
    <name evidence="7" type="primary">AAH1</name>
    <name evidence="9" type="ORF">CMQ_6961</name>
</gene>
<protein>
    <recommendedName>
        <fullName evidence="7">Adenine deaminase</fullName>
        <shortName evidence="7">ADE</shortName>
        <ecNumber evidence="7">3.5.4.2</ecNumber>
    </recommendedName>
    <alternativeName>
        <fullName evidence="7">Adenine aminohydrolase</fullName>
        <shortName evidence="7">AAH</shortName>
    </alternativeName>
</protein>
<dbReference type="InParanoid" id="F0X712"/>
<dbReference type="GO" id="GO:0009168">
    <property type="term" value="P:purine ribonucleoside monophosphate biosynthetic process"/>
    <property type="evidence" value="ECO:0007669"/>
    <property type="project" value="InterPro"/>
</dbReference>
<feature type="domain" description="Adenosine deaminase" evidence="8">
    <location>
        <begin position="14"/>
        <end position="350"/>
    </location>
</feature>
<feature type="active site" description="Proton donor" evidence="7">
    <location>
        <position position="218"/>
    </location>
</feature>
<feature type="binding site" evidence="7">
    <location>
        <position position="215"/>
    </location>
    <ligand>
        <name>Zn(2+)</name>
        <dbReference type="ChEBI" id="CHEBI:29105"/>
        <note>catalytic</note>
    </ligand>
</feature>
<feature type="binding site" evidence="7">
    <location>
        <position position="21"/>
    </location>
    <ligand>
        <name>Zn(2+)</name>
        <dbReference type="ChEBI" id="CHEBI:29105"/>
        <note>catalytic</note>
    </ligand>
</feature>
<organism evidence="10">
    <name type="scientific">Grosmannia clavigera (strain kw1407 / UAMH 11150)</name>
    <name type="common">Blue stain fungus</name>
    <name type="synonym">Graphiocladiella clavigera</name>
    <dbReference type="NCBI Taxonomy" id="655863"/>
    <lineage>
        <taxon>Eukaryota</taxon>
        <taxon>Fungi</taxon>
        <taxon>Dikarya</taxon>
        <taxon>Ascomycota</taxon>
        <taxon>Pezizomycotina</taxon>
        <taxon>Sordariomycetes</taxon>
        <taxon>Sordariomycetidae</taxon>
        <taxon>Ophiostomatales</taxon>
        <taxon>Ophiostomataceae</taxon>
        <taxon>Leptographium</taxon>
    </lineage>
</organism>
<keyword evidence="1 7" id="KW-0963">Cytoplasm</keyword>
<keyword evidence="3 7" id="KW-0378">Hydrolase</keyword>
<dbReference type="NCBIfam" id="TIGR01430">
    <property type="entry name" value="aden_deam"/>
    <property type="match status" value="1"/>
</dbReference>
<evidence type="ECO:0000256" key="3">
    <source>
        <dbReference type="ARBA" id="ARBA00022801"/>
    </source>
</evidence>
<comment type="subcellular location">
    <subcellularLocation>
        <location evidence="7">Cytoplasm</location>
    </subcellularLocation>
    <subcellularLocation>
        <location evidence="7">Nucleus</location>
    </subcellularLocation>
</comment>
<name>F0X712_GROCL</name>
<dbReference type="EC" id="3.5.4.2" evidence="7"/>
<proteinExistence type="inferred from homology"/>
<reference evidence="9 10" key="1">
    <citation type="journal article" date="2011" name="Proc. Natl. Acad. Sci. U.S.A.">
        <title>Genome and transcriptome analyses of the mountain pine beetle-fungal symbiont Grosmannia clavigera, a lodgepole pine pathogen.</title>
        <authorList>
            <person name="DiGuistini S."/>
            <person name="Wang Y."/>
            <person name="Liao N.Y."/>
            <person name="Taylor G."/>
            <person name="Tanguay P."/>
            <person name="Feau N."/>
            <person name="Henrissat B."/>
            <person name="Chan S.K."/>
            <person name="Hesse-Orce U."/>
            <person name="Alamouti S.M."/>
            <person name="Tsui C.K.M."/>
            <person name="Docking R.T."/>
            <person name="Levasseur A."/>
            <person name="Haridas S."/>
            <person name="Robertson G."/>
            <person name="Birol I."/>
            <person name="Holt R.A."/>
            <person name="Marra M.A."/>
            <person name="Hamelin R.C."/>
            <person name="Hirst M."/>
            <person name="Jones S.J.M."/>
            <person name="Bohlmann J."/>
            <person name="Breuil C."/>
        </authorList>
    </citation>
    <scope>NUCLEOTIDE SEQUENCE [LARGE SCALE GENOMIC DNA]</scope>
    <source>
        <strain evidence="10">kw1407 / UAMH 11150</strain>
    </source>
</reference>
<dbReference type="RefSeq" id="XP_014176122.1">
    <property type="nucleotide sequence ID" value="XM_014320647.1"/>
</dbReference>
<keyword evidence="10" id="KW-1185">Reference proteome</keyword>
<dbReference type="GO" id="GO:0009117">
    <property type="term" value="P:nucleotide metabolic process"/>
    <property type="evidence" value="ECO:0007669"/>
    <property type="project" value="UniProtKB-KW"/>
</dbReference>
<accession>F0X712</accession>
<feature type="site" description="Important for catalytic activity" evidence="7">
    <location>
        <position position="239"/>
    </location>
</feature>
<evidence type="ECO:0000259" key="8">
    <source>
        <dbReference type="Pfam" id="PF00962"/>
    </source>
</evidence>
<dbReference type="PROSITE" id="PS00485">
    <property type="entry name" value="A_DEAMINASE"/>
    <property type="match status" value="1"/>
</dbReference>
<dbReference type="EMBL" id="GL629729">
    <property type="protein sequence ID" value="EFX06640.1"/>
    <property type="molecule type" value="Genomic_DNA"/>
</dbReference>